<dbReference type="AlphaFoldDB" id="A0AAW2IXB3"/>
<reference evidence="2" key="2">
    <citation type="journal article" date="2024" name="Plant">
        <title>Genomic evolution and insights into agronomic trait innovations of Sesamum species.</title>
        <authorList>
            <person name="Miao H."/>
            <person name="Wang L."/>
            <person name="Qu L."/>
            <person name="Liu H."/>
            <person name="Sun Y."/>
            <person name="Le M."/>
            <person name="Wang Q."/>
            <person name="Wei S."/>
            <person name="Zheng Y."/>
            <person name="Lin W."/>
            <person name="Duan Y."/>
            <person name="Cao H."/>
            <person name="Xiong S."/>
            <person name="Wang X."/>
            <person name="Wei L."/>
            <person name="Li C."/>
            <person name="Ma Q."/>
            <person name="Ju M."/>
            <person name="Zhao R."/>
            <person name="Li G."/>
            <person name="Mu C."/>
            <person name="Tian Q."/>
            <person name="Mei H."/>
            <person name="Zhang T."/>
            <person name="Gao T."/>
            <person name="Zhang H."/>
        </authorList>
    </citation>
    <scope>NUCLEOTIDE SEQUENCE</scope>
    <source>
        <strain evidence="2">KEN8</strain>
    </source>
</reference>
<protein>
    <recommendedName>
        <fullName evidence="1">Integrase catalytic domain-containing protein</fullName>
    </recommendedName>
</protein>
<gene>
    <name evidence="2" type="ORF">Scaly_2783700</name>
</gene>
<dbReference type="EMBL" id="JACGWM010001856">
    <property type="protein sequence ID" value="KAL0286757.1"/>
    <property type="molecule type" value="Genomic_DNA"/>
</dbReference>
<dbReference type="PROSITE" id="PS50994">
    <property type="entry name" value="INTEGRASE"/>
    <property type="match status" value="1"/>
</dbReference>
<organism evidence="2">
    <name type="scientific">Sesamum calycinum</name>
    <dbReference type="NCBI Taxonomy" id="2727403"/>
    <lineage>
        <taxon>Eukaryota</taxon>
        <taxon>Viridiplantae</taxon>
        <taxon>Streptophyta</taxon>
        <taxon>Embryophyta</taxon>
        <taxon>Tracheophyta</taxon>
        <taxon>Spermatophyta</taxon>
        <taxon>Magnoliopsida</taxon>
        <taxon>eudicotyledons</taxon>
        <taxon>Gunneridae</taxon>
        <taxon>Pentapetalae</taxon>
        <taxon>asterids</taxon>
        <taxon>lamiids</taxon>
        <taxon>Lamiales</taxon>
        <taxon>Pedaliaceae</taxon>
        <taxon>Sesamum</taxon>
    </lineage>
</organism>
<dbReference type="PANTHER" id="PTHR42648">
    <property type="entry name" value="TRANSPOSASE, PUTATIVE-RELATED"/>
    <property type="match status" value="1"/>
</dbReference>
<evidence type="ECO:0000259" key="1">
    <source>
        <dbReference type="PROSITE" id="PS50994"/>
    </source>
</evidence>
<dbReference type="GO" id="GO:0015074">
    <property type="term" value="P:DNA integration"/>
    <property type="evidence" value="ECO:0007669"/>
    <property type="project" value="InterPro"/>
</dbReference>
<comment type="caution">
    <text evidence="2">The sequence shown here is derived from an EMBL/GenBank/DDBJ whole genome shotgun (WGS) entry which is preliminary data.</text>
</comment>
<dbReference type="SUPFAM" id="SSF53098">
    <property type="entry name" value="Ribonuclease H-like"/>
    <property type="match status" value="1"/>
</dbReference>
<dbReference type="Gene3D" id="3.30.420.10">
    <property type="entry name" value="Ribonuclease H-like superfamily/Ribonuclease H"/>
    <property type="match status" value="1"/>
</dbReference>
<accession>A0AAW2IXB3</accession>
<proteinExistence type="predicted"/>
<dbReference type="GO" id="GO:0003676">
    <property type="term" value="F:nucleic acid binding"/>
    <property type="evidence" value="ECO:0007669"/>
    <property type="project" value="InterPro"/>
</dbReference>
<dbReference type="InterPro" id="IPR001584">
    <property type="entry name" value="Integrase_cat-core"/>
</dbReference>
<sequence>MPYLEVLDLERPRLVHRDTKSAKAWALMVVRGRYEMSYSLSSIAHFTNHPHASDLSRTYFRGVLVLTPTGSKGSSLRWCEMTPGSIPSRCKLDGEEFLHGLDHGRVGQKGCDDEGVVAQCPRSLISAFPVIEDPCMFFTGDPELGFLIFLSLSVSYLSYGQVSTLFSCVSIIIMESTKFVGLGMLGSFPVCPGSGQQTLAFHGHECLGYGDGQGSLHCIHPLSRWSLIFEQSLRKGVGLNFLGYPRNLQSGRVEILEEKRTKFFEASDHNRGRAVFLKRDKCSCGSMVPSYSVMAGVRQFMGSLSAITPSIKGVPVCSSAGAPITWRSEDNSTGGAFGETMILGYKSEAFGRFKEYRLEVENQTSRKIKTLRSDKGGEYLSGEFVDYLKVNGILSQWTLPGMPQLNGVAERRNRTLLDMINQRISTTERYRFVGLTSQLDNDLNTYGEAMSDINSEKWLVAMKSEMASMGSNQVSGGFTTIGEEQKVSSSNVHLRPQTSFLKLEHVFDEVIEGYDFIKNDHDPFVYKKISGARLCTLCFTSMTYCSLEMTSRC</sequence>
<dbReference type="InterPro" id="IPR039537">
    <property type="entry name" value="Retrotran_Ty1/copia-like"/>
</dbReference>
<dbReference type="InterPro" id="IPR012337">
    <property type="entry name" value="RNaseH-like_sf"/>
</dbReference>
<feature type="domain" description="Integrase catalytic" evidence="1">
    <location>
        <begin position="369"/>
        <end position="465"/>
    </location>
</feature>
<reference evidence="2" key="1">
    <citation type="submission" date="2020-06" db="EMBL/GenBank/DDBJ databases">
        <authorList>
            <person name="Li T."/>
            <person name="Hu X."/>
            <person name="Zhang T."/>
            <person name="Song X."/>
            <person name="Zhang H."/>
            <person name="Dai N."/>
            <person name="Sheng W."/>
            <person name="Hou X."/>
            <person name="Wei L."/>
        </authorList>
    </citation>
    <scope>NUCLEOTIDE SEQUENCE</scope>
    <source>
        <strain evidence="2">KEN8</strain>
        <tissue evidence="2">Leaf</tissue>
    </source>
</reference>
<evidence type="ECO:0000313" key="2">
    <source>
        <dbReference type="EMBL" id="KAL0286757.1"/>
    </source>
</evidence>
<name>A0AAW2IXB3_9LAMI</name>
<dbReference type="InterPro" id="IPR036397">
    <property type="entry name" value="RNaseH_sf"/>
</dbReference>
<dbReference type="PANTHER" id="PTHR42648:SF27">
    <property type="entry name" value="RNA-DIRECTED DNA POLYMERASE"/>
    <property type="match status" value="1"/>
</dbReference>